<dbReference type="Pfam" id="PF00550">
    <property type="entry name" value="PP-binding"/>
    <property type="match status" value="1"/>
</dbReference>
<dbReference type="PANTHER" id="PTHR43775:SF51">
    <property type="entry name" value="INACTIVE PHENOLPHTHIOCEROL SYNTHESIS POLYKETIDE SYNTHASE TYPE I PKS1-RELATED"/>
    <property type="match status" value="1"/>
</dbReference>
<dbReference type="InterPro" id="IPR001031">
    <property type="entry name" value="Thioesterase"/>
</dbReference>
<dbReference type="InterPro" id="IPR016035">
    <property type="entry name" value="Acyl_Trfase/lysoPLipase"/>
</dbReference>
<dbReference type="InterPro" id="IPR029058">
    <property type="entry name" value="AB_hydrolase_fold"/>
</dbReference>
<feature type="region of interest" description="Disordered" evidence="9">
    <location>
        <begin position="1225"/>
        <end position="1244"/>
    </location>
</feature>
<evidence type="ECO:0000256" key="8">
    <source>
        <dbReference type="PROSITE-ProRule" id="PRU01363"/>
    </source>
</evidence>
<dbReference type="InterPro" id="IPR016036">
    <property type="entry name" value="Malonyl_transacylase_ACP-bd"/>
</dbReference>
<dbReference type="InterPro" id="IPR006162">
    <property type="entry name" value="Ppantetheine_attach_site"/>
</dbReference>
<dbReference type="SMART" id="SM00822">
    <property type="entry name" value="PKS_KR"/>
    <property type="match status" value="1"/>
</dbReference>
<dbReference type="Pfam" id="PF00698">
    <property type="entry name" value="Acyl_transf_1"/>
    <property type="match status" value="1"/>
</dbReference>
<dbReference type="InterPro" id="IPR001227">
    <property type="entry name" value="Ac_transferase_dom_sf"/>
</dbReference>
<feature type="region of interest" description="N-terminal hotdog fold" evidence="8">
    <location>
        <begin position="356"/>
        <end position="476"/>
    </location>
</feature>
<keyword evidence="2" id="KW-0596">Phosphopantetheine</keyword>
<dbReference type="Pfam" id="PF14765">
    <property type="entry name" value="PS-DH"/>
    <property type="match status" value="1"/>
</dbReference>
<keyword evidence="3" id="KW-0597">Phosphoprotein</keyword>
<dbReference type="SMART" id="SM00824">
    <property type="entry name" value="PKS_TE"/>
    <property type="match status" value="1"/>
</dbReference>
<dbReference type="GO" id="GO:0017000">
    <property type="term" value="P:antibiotic biosynthetic process"/>
    <property type="evidence" value="ECO:0007669"/>
    <property type="project" value="UniProtKB-KW"/>
</dbReference>
<dbReference type="Pfam" id="PF21089">
    <property type="entry name" value="PKS_DH_N"/>
    <property type="match status" value="1"/>
</dbReference>
<feature type="active site" description="Proton acceptor; for dehydratase activity" evidence="8">
    <location>
        <position position="388"/>
    </location>
</feature>
<sequence length="1533" mass="164762">MLFSGQGSQHHNMGRELYDTYPAFADALDTTCTALDPHLDTPLHTILYGPNPHLIHQTIYTQPALFAFQTALYHLLQHWNIHPHTLAGHSIGEITAAHTAGILTLTDAATLITTRGRLMQNLPTNGTMAAINTTQDAIRPLLEEHHNTIGIAAINGPESLVLSGEKNTLRTITDTLKNQGIRVKHLNVSHAFHSPLMDPILNELHTTATQLTYHPPTIPIISTVTGQPITPHTMTDPHYWTTHARHTVQLHQATQHLTHHTTLEIGPAGTLTPHLPTPAHPTHRTNQPEPHTLTTTLAHLHTHGHTPNWTTYYNHPTNHHTPLPTYPFQHHTYWLNQPDTPRESSPAELGLETAHHPLLSTVVTDPESGGAIFTGRISLASHPWLADHVVGETVLFPGTAFVELALHTGEVCGYDVLDDLTLEAPLPIPEQGMVDIRVTVAPADAEGRCGVYVHARRSDGWARHASATLVKDGAGTASLRHGSQPSDSMDTWPPTDAVPVEMDGVYDALGDRGLHYGTAFQGLRAVWRSEREVFAEVSLPEAAGDVADQYVVHPALLDSVLHAVGLGDFVDASTEGPSLPFAWRRVRIDVAGADTLRVRLSAVGKDTVALRLFDEGGAPMGGVEELTLRSLPVGGAADSDDGPRPSFLRVDWQRVPGHLGTVAPGWWALLDVSERRPHRTPESLRGSGVHVDAYREFSELATVVADTGSAPDTVMMRLQAPPGATTVPEAASDLALDTLGLLQDWLRDDRFRDSHLVVITCAAVATDGASEIDPVMAAVWGMVRAAQSEHPGRVSIVDLEADTADVPWRSLSEVLTSGEPQAAVRAGSVRVPRLVSHPAHPAAEPSGLDPRGTVLVTGAAGALGSAVARHLVSAHGVSHLLLAGRRGERAPEMVALREELEHLAGAEARITVASCDLAERSDVVRLLGSLPPDQRLTAVVHTAGVLDDGVLDLLSPERVTRVLRPKVDASWHLHELTRDLDLSAFVLFSSAAGVLGSAGQANYAAGNTFLDALAAHRRVSGLPGVSLAWGPWDTESGMAGELGAEDRNRLERGGLLPLSVEEGLALFDAALAEELERRAEPLLVSARVDTDALRALSSRAPLPSLWHALVRPRVRPRRSSAANGSSESDLRTRWSSLGSDDREKALLDLVRGEVASVLGHVSLEAVGGDRAFTELGFDSLTAVELRNRLERATGLKLSATVVFDQPTPPALTSFLHSALDRLHAAHEEEDASGSPATDDGFASKDSTVGGLDTLGEMFRQACSADRIEEGMELVRLASHFRTTFEALAQLEQRPHPVPLARGTRDPLLICFPAVVAMSGAHQYARFAAALRDSRDTVVLPQPGFLDGELLPGSIEALVDMQARAALEYADGAPFAVLGYSSGGWIAHAVADRLEKMGHPARAAVMVDTYLAHEMTPRLQKAFTQGLFARREQFVSMDHVSLTAMAGYFEVFGAWEPRPLSTPTLFVRAANALPDSDGSPLADADWGPTWSPVDASLKTPGDHFTVMEEHADSTARAVDEWFIGLDAPGSGTGA</sequence>
<dbReference type="InterPro" id="IPR042104">
    <property type="entry name" value="PKS_dehydratase_sf"/>
</dbReference>
<dbReference type="SUPFAM" id="SSF55048">
    <property type="entry name" value="Probable ACP-binding domain of malonyl-CoA ACP transacylase"/>
    <property type="match status" value="1"/>
</dbReference>
<dbReference type="Pfam" id="PF22953">
    <property type="entry name" value="SpnB_Rossmann"/>
    <property type="match status" value="1"/>
</dbReference>
<dbReference type="EMBL" id="HM116538">
    <property type="protein sequence ID" value="ADU56354.1"/>
    <property type="molecule type" value="Genomic_DNA"/>
</dbReference>
<reference evidence="12" key="1">
    <citation type="journal article" date="2011" name="J. Am. Chem. Soc.">
        <title>Biosynthesis of the allylmalonyl-CoA extender unit for the FK506 polyketide synthase proceeds through a dedicated polyketide synthase and facilitates the mutasynthesis of analogues.</title>
        <authorList>
            <person name="Mo S."/>
            <person name="Kim D.H."/>
            <person name="Lee J.H."/>
            <person name="Park J.W."/>
            <person name="Basnet D.B."/>
            <person name="Ban Y.H."/>
            <person name="Yoo Y.J."/>
            <person name="Chen S.W."/>
            <person name="Park S.R."/>
            <person name="Choi E.A."/>
            <person name="Kim E."/>
            <person name="Jin Y.Y."/>
            <person name="Lee S.K."/>
            <person name="Park J.Y."/>
            <person name="Liu Y."/>
            <person name="Lee M.O."/>
            <person name="Lee K.S."/>
            <person name="Kim S.J."/>
            <person name="Kim D."/>
            <person name="Park B.C."/>
            <person name="Lee S.G."/>
            <person name="Kwon H.J."/>
            <person name="Suh J.W."/>
            <person name="Moore B.S."/>
            <person name="Lim S.K."/>
            <person name="Yoon Y.J."/>
        </authorList>
    </citation>
    <scope>NUCLEOTIDE SEQUENCE</scope>
    <source>
        <strain evidence="12">ATCC 55098</strain>
    </source>
</reference>
<dbReference type="GO" id="GO:0004312">
    <property type="term" value="F:fatty acid synthase activity"/>
    <property type="evidence" value="ECO:0007669"/>
    <property type="project" value="TreeGrafter"/>
</dbReference>
<dbReference type="Gene3D" id="3.10.129.110">
    <property type="entry name" value="Polyketide synthase dehydratase"/>
    <property type="match status" value="1"/>
</dbReference>
<feature type="domain" description="PKS/mFAS DH" evidence="11">
    <location>
        <begin position="356"/>
        <end position="637"/>
    </location>
</feature>
<dbReference type="InterPro" id="IPR055123">
    <property type="entry name" value="SpnB-like_Rossmann"/>
</dbReference>
<evidence type="ECO:0000256" key="9">
    <source>
        <dbReference type="SAM" id="MobiDB-lite"/>
    </source>
</evidence>
<dbReference type="SUPFAM" id="SSF52151">
    <property type="entry name" value="FabD/lysophospholipase-like"/>
    <property type="match status" value="1"/>
</dbReference>
<dbReference type="Gene3D" id="3.40.366.10">
    <property type="entry name" value="Malonyl-Coenzyme A Acyl Carrier Protein, domain 2"/>
    <property type="match status" value="1"/>
</dbReference>
<dbReference type="InterPro" id="IPR049552">
    <property type="entry name" value="PKS_DH_N"/>
</dbReference>
<dbReference type="PROSITE" id="PS00012">
    <property type="entry name" value="PHOSPHOPANTETHEINE"/>
    <property type="match status" value="1"/>
</dbReference>
<dbReference type="SUPFAM" id="SSF51735">
    <property type="entry name" value="NAD(P)-binding Rossmann-fold domains"/>
    <property type="match status" value="2"/>
</dbReference>
<dbReference type="InterPro" id="IPR036291">
    <property type="entry name" value="NAD(P)-bd_dom_sf"/>
</dbReference>
<dbReference type="InterPro" id="IPR013968">
    <property type="entry name" value="PKS_KR"/>
</dbReference>
<evidence type="ECO:0000256" key="7">
    <source>
        <dbReference type="ARBA" id="ARBA00023315"/>
    </source>
</evidence>
<dbReference type="SMART" id="SM00826">
    <property type="entry name" value="PKS_DH"/>
    <property type="match status" value="1"/>
</dbReference>
<feature type="domain" description="Carrier" evidence="10">
    <location>
        <begin position="1144"/>
        <end position="1219"/>
    </location>
</feature>
<dbReference type="FunFam" id="1.10.1200.10:FF:000007">
    <property type="entry name" value="Probable polyketide synthase pks17"/>
    <property type="match status" value="1"/>
</dbReference>
<dbReference type="PROSITE" id="PS52019">
    <property type="entry name" value="PKS_MFAS_DH"/>
    <property type="match status" value="1"/>
</dbReference>
<feature type="active site" description="Proton donor; for dehydratase activity" evidence="8">
    <location>
        <position position="558"/>
    </location>
</feature>
<gene>
    <name evidence="12" type="ORF">Tcs_55098_001</name>
</gene>
<keyword evidence="6" id="KW-0511">Multifunctional enzyme</keyword>
<dbReference type="InterPro" id="IPR020802">
    <property type="entry name" value="TesA-like"/>
</dbReference>
<dbReference type="SMART" id="SM01294">
    <property type="entry name" value="PKS_PP_betabranch"/>
    <property type="match status" value="1"/>
</dbReference>
<dbReference type="Gene3D" id="3.40.50.720">
    <property type="entry name" value="NAD(P)-binding Rossmann-like Domain"/>
    <property type="match status" value="1"/>
</dbReference>
<keyword evidence="5" id="KW-0045">Antibiotic biosynthesis</keyword>
<keyword evidence="4" id="KW-0808">Transferase</keyword>
<evidence type="ECO:0000256" key="4">
    <source>
        <dbReference type="ARBA" id="ARBA00022679"/>
    </source>
</evidence>
<evidence type="ECO:0000259" key="11">
    <source>
        <dbReference type="PROSITE" id="PS52019"/>
    </source>
</evidence>
<comment type="pathway">
    <text evidence="1">Antibiotic biosynthesis.</text>
</comment>
<dbReference type="SUPFAM" id="SSF53474">
    <property type="entry name" value="alpha/beta-Hydrolases"/>
    <property type="match status" value="1"/>
</dbReference>
<dbReference type="Gene3D" id="3.30.70.3290">
    <property type="match status" value="1"/>
</dbReference>
<dbReference type="InterPro" id="IPR014043">
    <property type="entry name" value="Acyl_transferase_dom"/>
</dbReference>
<dbReference type="SMART" id="SM00823">
    <property type="entry name" value="PKS_PP"/>
    <property type="match status" value="1"/>
</dbReference>
<dbReference type="Pfam" id="PF00975">
    <property type="entry name" value="Thioesterase"/>
    <property type="match status" value="1"/>
</dbReference>
<dbReference type="InterPro" id="IPR049900">
    <property type="entry name" value="PKS_mFAS_DH"/>
</dbReference>
<evidence type="ECO:0000256" key="5">
    <source>
        <dbReference type="ARBA" id="ARBA00023194"/>
    </source>
</evidence>
<dbReference type="InterPro" id="IPR009081">
    <property type="entry name" value="PP-bd_ACP"/>
</dbReference>
<name>E9KTJ9_STRTA</name>
<organism evidence="12">
    <name type="scientific">Streptomyces tacrolimicus</name>
    <dbReference type="NCBI Taxonomy" id="330919"/>
    <lineage>
        <taxon>Bacteria</taxon>
        <taxon>Bacillati</taxon>
        <taxon>Actinomycetota</taxon>
        <taxon>Actinomycetes</taxon>
        <taxon>Kitasatosporales</taxon>
        <taxon>Streptomycetaceae</taxon>
        <taxon>Streptomyces</taxon>
    </lineage>
</organism>
<evidence type="ECO:0000256" key="6">
    <source>
        <dbReference type="ARBA" id="ARBA00023268"/>
    </source>
</evidence>
<dbReference type="SMART" id="SM00827">
    <property type="entry name" value="PKS_AT"/>
    <property type="match status" value="1"/>
</dbReference>
<dbReference type="PANTHER" id="PTHR43775">
    <property type="entry name" value="FATTY ACID SYNTHASE"/>
    <property type="match status" value="1"/>
</dbReference>
<dbReference type="InterPro" id="IPR020806">
    <property type="entry name" value="PKS_PP-bd"/>
</dbReference>
<dbReference type="InterPro" id="IPR020807">
    <property type="entry name" value="PKS_DH"/>
</dbReference>
<keyword evidence="7" id="KW-0012">Acyltransferase</keyword>
<dbReference type="InterPro" id="IPR036736">
    <property type="entry name" value="ACP-like_sf"/>
</dbReference>
<dbReference type="Gene3D" id="3.40.50.1820">
    <property type="entry name" value="alpha/beta hydrolase"/>
    <property type="match status" value="1"/>
</dbReference>
<dbReference type="InterPro" id="IPR050091">
    <property type="entry name" value="PKS_NRPS_Biosynth_Enz"/>
</dbReference>
<accession>E9KTJ9</accession>
<feature type="region of interest" description="C-terminal hotdog fold" evidence="8">
    <location>
        <begin position="497"/>
        <end position="637"/>
    </location>
</feature>
<evidence type="ECO:0000259" key="10">
    <source>
        <dbReference type="PROSITE" id="PS50075"/>
    </source>
</evidence>
<evidence type="ECO:0000256" key="3">
    <source>
        <dbReference type="ARBA" id="ARBA00022553"/>
    </source>
</evidence>
<dbReference type="GO" id="GO:0006633">
    <property type="term" value="P:fatty acid biosynthetic process"/>
    <property type="evidence" value="ECO:0007669"/>
    <property type="project" value="TreeGrafter"/>
</dbReference>
<evidence type="ECO:0000256" key="1">
    <source>
        <dbReference type="ARBA" id="ARBA00004792"/>
    </source>
</evidence>
<dbReference type="GO" id="GO:0031177">
    <property type="term" value="F:phosphopantetheine binding"/>
    <property type="evidence" value="ECO:0007669"/>
    <property type="project" value="InterPro"/>
</dbReference>
<evidence type="ECO:0000313" key="12">
    <source>
        <dbReference type="EMBL" id="ADU56354.1"/>
    </source>
</evidence>
<protein>
    <submittedName>
        <fullName evidence="12">Polyketide synthase type I</fullName>
    </submittedName>
</protein>
<proteinExistence type="predicted"/>
<dbReference type="CDD" id="cd08956">
    <property type="entry name" value="KR_3_FAS_SDR_x"/>
    <property type="match status" value="1"/>
</dbReference>
<dbReference type="InterPro" id="IPR049551">
    <property type="entry name" value="PKS_DH_C"/>
</dbReference>
<evidence type="ECO:0000256" key="2">
    <source>
        <dbReference type="ARBA" id="ARBA00022450"/>
    </source>
</evidence>
<dbReference type="Gene3D" id="1.10.1200.10">
    <property type="entry name" value="ACP-like"/>
    <property type="match status" value="1"/>
</dbReference>
<dbReference type="Pfam" id="PF08659">
    <property type="entry name" value="KR"/>
    <property type="match status" value="1"/>
</dbReference>
<dbReference type="InterPro" id="IPR057326">
    <property type="entry name" value="KR_dom"/>
</dbReference>
<dbReference type="PROSITE" id="PS50075">
    <property type="entry name" value="CARRIER"/>
    <property type="match status" value="1"/>
</dbReference>